<feature type="compositionally biased region" description="Low complexity" evidence="1">
    <location>
        <begin position="216"/>
        <end position="236"/>
    </location>
</feature>
<feature type="domain" description="Chitin-binding type-2" evidence="2">
    <location>
        <begin position="251"/>
        <end position="315"/>
    </location>
</feature>
<dbReference type="InterPro" id="IPR002557">
    <property type="entry name" value="Chitin-bd_dom"/>
</dbReference>
<accession>A0A0A1XR00</accession>
<dbReference type="Gene3D" id="2.170.140.10">
    <property type="entry name" value="Chitin binding domain"/>
    <property type="match status" value="1"/>
</dbReference>
<dbReference type="GO" id="GO:0005576">
    <property type="term" value="C:extracellular region"/>
    <property type="evidence" value="ECO:0007669"/>
    <property type="project" value="InterPro"/>
</dbReference>
<dbReference type="SUPFAM" id="SSF57625">
    <property type="entry name" value="Invertebrate chitin-binding proteins"/>
    <property type="match status" value="1"/>
</dbReference>
<dbReference type="EMBL" id="GBXI01000915">
    <property type="protein sequence ID" value="JAD13377.1"/>
    <property type="molecule type" value="Transcribed_RNA"/>
</dbReference>
<organism evidence="3">
    <name type="scientific">Zeugodacus cucurbitae</name>
    <name type="common">Melon fruit fly</name>
    <name type="synonym">Bactrocera cucurbitae</name>
    <dbReference type="NCBI Taxonomy" id="28588"/>
    <lineage>
        <taxon>Eukaryota</taxon>
        <taxon>Metazoa</taxon>
        <taxon>Ecdysozoa</taxon>
        <taxon>Arthropoda</taxon>
        <taxon>Hexapoda</taxon>
        <taxon>Insecta</taxon>
        <taxon>Pterygota</taxon>
        <taxon>Neoptera</taxon>
        <taxon>Endopterygota</taxon>
        <taxon>Diptera</taxon>
        <taxon>Brachycera</taxon>
        <taxon>Muscomorpha</taxon>
        <taxon>Tephritoidea</taxon>
        <taxon>Tephritidae</taxon>
        <taxon>Zeugodacus</taxon>
        <taxon>Zeugodacus</taxon>
    </lineage>
</organism>
<protein>
    <submittedName>
        <fullName evidence="3">Protein strawberry notch homolog 1</fullName>
    </submittedName>
</protein>
<dbReference type="Pfam" id="PF01607">
    <property type="entry name" value="CBM_14"/>
    <property type="match status" value="1"/>
</dbReference>
<name>A0A0A1XR00_ZEUCU</name>
<reference evidence="3" key="1">
    <citation type="submission" date="2014-11" db="EMBL/GenBank/DDBJ databases">
        <authorList>
            <person name="Geib S."/>
        </authorList>
    </citation>
    <scope>NUCLEOTIDE SEQUENCE</scope>
</reference>
<evidence type="ECO:0000313" key="3">
    <source>
        <dbReference type="EMBL" id="JAD13377.1"/>
    </source>
</evidence>
<feature type="region of interest" description="Disordered" evidence="1">
    <location>
        <begin position="216"/>
        <end position="248"/>
    </location>
</feature>
<reference evidence="3" key="2">
    <citation type="journal article" date="2015" name="Gigascience">
        <title>Reconstructing a comprehensive transcriptome assembly of a white-pupal translocated strain of the pest fruit fly Bactrocera cucurbitae.</title>
        <authorList>
            <person name="Sim S.B."/>
            <person name="Calla B."/>
            <person name="Hall B."/>
            <person name="DeRego T."/>
            <person name="Geib S.M."/>
        </authorList>
    </citation>
    <scope>NUCLEOTIDE SEQUENCE</scope>
</reference>
<gene>
    <name evidence="3" type="primary">Sbno1</name>
    <name evidence="3" type="ORF">g.2633</name>
</gene>
<proteinExistence type="predicted"/>
<evidence type="ECO:0000256" key="1">
    <source>
        <dbReference type="SAM" id="MobiDB-lite"/>
    </source>
</evidence>
<evidence type="ECO:0000259" key="2">
    <source>
        <dbReference type="PROSITE" id="PS50940"/>
    </source>
</evidence>
<dbReference type="SMART" id="SM00494">
    <property type="entry name" value="ChtBD2"/>
    <property type="match status" value="1"/>
</dbReference>
<feature type="non-terminal residue" evidence="3">
    <location>
        <position position="1"/>
    </location>
</feature>
<dbReference type="AlphaFoldDB" id="A0A0A1XR00"/>
<dbReference type="GO" id="GO:0008061">
    <property type="term" value="F:chitin binding"/>
    <property type="evidence" value="ECO:0007669"/>
    <property type="project" value="InterPro"/>
</dbReference>
<dbReference type="InterPro" id="IPR036508">
    <property type="entry name" value="Chitin-bd_dom_sf"/>
</dbReference>
<feature type="compositionally biased region" description="Polar residues" evidence="1">
    <location>
        <begin position="237"/>
        <end position="248"/>
    </location>
</feature>
<dbReference type="PROSITE" id="PS50940">
    <property type="entry name" value="CHIT_BIND_II"/>
    <property type="match status" value="1"/>
</dbReference>
<sequence>GGEGQSGGAALTSLTKALVVINIYESNMCKIALFGVYIFLLTLHQSGAICHICNSNGVACASNNTFHLCFGGLPNINEEFSCPNEDEVCTTLGQVCMDPDSNPSIQAACGNTKQCGQCADVMNGGFTCTSRTSFTMCMGNVLTNVRGTCRAGQICRTSVAHAGRVPCVSECLIDTDDMCDVNVAVDVPPKSESAITTVIIQPTPLLPAVSTTVIIQPTPPSTTTTSTSPSTAQVSTNSPTSVAPTTRPSPVDYCSSQRYVGRYPNPADSSCTRYLYCTGSGGGLGLVGRLMRCPGKLFFNPQSRICQVPKPNGCV</sequence>